<feature type="domain" description="Urate oxidase N-terminal" evidence="2">
    <location>
        <begin position="128"/>
        <end position="193"/>
    </location>
</feature>
<sequence length="196" mass="21179">MAKFFGNLHLVLVTGLVLAIVVMMAFVGWTGEGAKEVTNDVLRWLHAFFGILWIGLLYYLNFVQVPTMPKIPAELKPAVTGHIAPNVFFYFRWAALATVVLGLAIAFHDGYGAQALTLGGNGADGINLIGIGMWMGLIMAFNVWFIIWPAQKKILGVVDATAEEKAAAAPRALAASRTNLLLSLPMLYCMVSANLA</sequence>
<protein>
    <submittedName>
        <fullName evidence="3">Urate hydroxylase PuuD</fullName>
    </submittedName>
</protein>
<dbReference type="Proteomes" id="UP001595828">
    <property type="component" value="Unassembled WGS sequence"/>
</dbReference>
<keyword evidence="1" id="KW-1133">Transmembrane helix</keyword>
<dbReference type="RefSeq" id="WP_379538547.1">
    <property type="nucleotide sequence ID" value="NZ_JBHSDR010000006.1"/>
</dbReference>
<accession>A0ABV8RP70</accession>
<dbReference type="InterPro" id="IPR010389">
    <property type="entry name" value="Urate_ox_N"/>
</dbReference>
<gene>
    <name evidence="3" type="ORF">ACFO0A_08330</name>
</gene>
<keyword evidence="1" id="KW-0472">Membrane</keyword>
<dbReference type="Pfam" id="PF06181">
    <property type="entry name" value="Urate_ox_N"/>
    <property type="match status" value="1"/>
</dbReference>
<evidence type="ECO:0000313" key="3">
    <source>
        <dbReference type="EMBL" id="MFC4295059.1"/>
    </source>
</evidence>
<evidence type="ECO:0000259" key="2">
    <source>
        <dbReference type="Pfam" id="PF06181"/>
    </source>
</evidence>
<feature type="transmembrane region" description="Helical" evidence="1">
    <location>
        <begin position="41"/>
        <end position="62"/>
    </location>
</feature>
<evidence type="ECO:0000313" key="4">
    <source>
        <dbReference type="Proteomes" id="UP001595828"/>
    </source>
</evidence>
<feature type="transmembrane region" description="Helical" evidence="1">
    <location>
        <begin position="126"/>
        <end position="147"/>
    </location>
</feature>
<name>A0ABV8RP70_9SPHN</name>
<keyword evidence="1" id="KW-0812">Transmembrane</keyword>
<organism evidence="3 4">
    <name type="scientific">Novosphingobium tardum</name>
    <dbReference type="NCBI Taxonomy" id="1538021"/>
    <lineage>
        <taxon>Bacteria</taxon>
        <taxon>Pseudomonadati</taxon>
        <taxon>Pseudomonadota</taxon>
        <taxon>Alphaproteobacteria</taxon>
        <taxon>Sphingomonadales</taxon>
        <taxon>Sphingomonadaceae</taxon>
        <taxon>Novosphingobium</taxon>
    </lineage>
</organism>
<feature type="transmembrane region" description="Helical" evidence="1">
    <location>
        <begin position="7"/>
        <end position="29"/>
    </location>
</feature>
<dbReference type="PIRSF" id="PIRSF032086">
    <property type="entry name" value="UCP032086"/>
    <property type="match status" value="1"/>
</dbReference>
<keyword evidence="4" id="KW-1185">Reference proteome</keyword>
<dbReference type="InterPro" id="IPR016988">
    <property type="entry name" value="UCP032086"/>
</dbReference>
<dbReference type="EMBL" id="JBHSDR010000006">
    <property type="protein sequence ID" value="MFC4295059.1"/>
    <property type="molecule type" value="Genomic_DNA"/>
</dbReference>
<evidence type="ECO:0000256" key="1">
    <source>
        <dbReference type="SAM" id="Phobius"/>
    </source>
</evidence>
<reference evidence="4" key="1">
    <citation type="journal article" date="2019" name="Int. J. Syst. Evol. Microbiol.">
        <title>The Global Catalogue of Microorganisms (GCM) 10K type strain sequencing project: providing services to taxonomists for standard genome sequencing and annotation.</title>
        <authorList>
            <consortium name="The Broad Institute Genomics Platform"/>
            <consortium name="The Broad Institute Genome Sequencing Center for Infectious Disease"/>
            <person name="Wu L."/>
            <person name="Ma J."/>
        </authorList>
    </citation>
    <scope>NUCLEOTIDE SEQUENCE [LARGE SCALE GENOMIC DNA]</scope>
    <source>
        <strain evidence="4">CGMCC 1.12989</strain>
    </source>
</reference>
<comment type="caution">
    <text evidence="3">The sequence shown here is derived from an EMBL/GenBank/DDBJ whole genome shotgun (WGS) entry which is preliminary data.</text>
</comment>
<proteinExistence type="predicted"/>
<feature type="transmembrane region" description="Helical" evidence="1">
    <location>
        <begin position="83"/>
        <end position="106"/>
    </location>
</feature>